<dbReference type="Gene3D" id="3.30.160.340">
    <property type="match status" value="1"/>
</dbReference>
<evidence type="ECO:0000256" key="4">
    <source>
        <dbReference type="ARBA" id="ARBA00023304"/>
    </source>
</evidence>
<proteinExistence type="inferred from homology"/>
<dbReference type="PANTHER" id="PTHR10277">
    <property type="entry name" value="HOMOCITRATE SYNTHASE-RELATED"/>
    <property type="match status" value="1"/>
</dbReference>
<evidence type="ECO:0000256" key="1">
    <source>
        <dbReference type="ARBA" id="ARBA00022605"/>
    </source>
</evidence>
<keyword evidence="1" id="KW-0028">Amino-acid biosynthesis</keyword>
<name>A0A844G6N4_9BACT</name>
<dbReference type="AlphaFoldDB" id="A0A844G6N4"/>
<dbReference type="InterPro" id="IPR050073">
    <property type="entry name" value="2-IPM_HCS-like"/>
</dbReference>
<keyword evidence="8" id="KW-1185">Reference proteome</keyword>
<evidence type="ECO:0000313" key="7">
    <source>
        <dbReference type="EMBL" id="MST98555.1"/>
    </source>
</evidence>
<dbReference type="PANTHER" id="PTHR10277:SF57">
    <property type="entry name" value="(R)-CITRAMALATE SYNTHASE CIMA"/>
    <property type="match status" value="1"/>
</dbReference>
<comment type="similarity">
    <text evidence="5">Belongs to the alpha-IPM synthase/homocitrate synthase family.</text>
</comment>
<organism evidence="7 8">
    <name type="scientific">Victivallis lenta</name>
    <dbReference type="NCBI Taxonomy" id="2606640"/>
    <lineage>
        <taxon>Bacteria</taxon>
        <taxon>Pseudomonadati</taxon>
        <taxon>Lentisphaerota</taxon>
        <taxon>Lentisphaeria</taxon>
        <taxon>Victivallales</taxon>
        <taxon>Victivallaceae</taxon>
        <taxon>Victivallis</taxon>
    </lineage>
</organism>
<dbReference type="InterPro" id="IPR002034">
    <property type="entry name" value="AIPM/Hcit_synth_CS"/>
</dbReference>
<dbReference type="Pfam" id="PF08502">
    <property type="entry name" value="LeuA_dimer"/>
    <property type="match status" value="1"/>
</dbReference>
<dbReference type="Pfam" id="PF00682">
    <property type="entry name" value="HMGL-like"/>
    <property type="match status" value="1"/>
</dbReference>
<sequence length="519" mass="57490">MKSKHKSDNYVEVMDTTLRDGEQTPGVAFTPAEKLELAKMFMNRLKVDRLEIGSARVSEGERDAVVGILKWAEHRGCLEAMEILGFVDGGKSVDWIKASGGKVINLLTKGSENHCRVQLRKSPAKHFEEVANEILYAEKQGIKVNLYLEDWSNGMRHSFAYVHEFLSRLRDLPVERIMLPDTLGILEPAEVTTYLEWIYRAFPDLRLDFHGHNDYGMVTANSLAAVRAGVNGIHTTINGLGERTGNQALSQLVVAVNDMTNRKIRVVELELQHASELVQSISGKRCAWNYPVVGSDVFTQTCGVHADGDKKGNLYANLLLPERFGRRRNYALGKLSGKASIDQNLEEMNLELAPEVRQKVLQEVIRLGDKKKSVSPSDLPFIIAEVLSSPLESRLKVVDYEISTRAGSTPKARVAVEMDGVRAEATSPGDGGYDAFMRALRKCMKTFNLTLPKLLDYEVRIPPGGKTDALVETTITWALPGKTVSTTGIDPDQIVAAVFATEKMLNLLLPGAPQDKTEE</sequence>
<dbReference type="SMART" id="SM00917">
    <property type="entry name" value="LeuA_dimer"/>
    <property type="match status" value="1"/>
</dbReference>
<dbReference type="InterPro" id="IPR013785">
    <property type="entry name" value="Aldolase_TIM"/>
</dbReference>
<protein>
    <submittedName>
        <fullName evidence="7">2-isopropylmalate synthase</fullName>
    </submittedName>
</protein>
<dbReference type="InterPro" id="IPR054691">
    <property type="entry name" value="LeuA/HCS_post-cat"/>
</dbReference>
<dbReference type="InterPro" id="IPR000891">
    <property type="entry name" value="PYR_CT"/>
</dbReference>
<keyword evidence="2 5" id="KW-0808">Transferase</keyword>
<dbReference type="GO" id="GO:0003852">
    <property type="term" value="F:2-isopropylmalate synthase activity"/>
    <property type="evidence" value="ECO:0007669"/>
    <property type="project" value="InterPro"/>
</dbReference>
<dbReference type="Gene3D" id="3.30.160.740">
    <property type="match status" value="1"/>
</dbReference>
<evidence type="ECO:0000313" key="8">
    <source>
        <dbReference type="Proteomes" id="UP000435649"/>
    </source>
</evidence>
<evidence type="ECO:0000259" key="6">
    <source>
        <dbReference type="PROSITE" id="PS50991"/>
    </source>
</evidence>
<dbReference type="Proteomes" id="UP000435649">
    <property type="component" value="Unassembled WGS sequence"/>
</dbReference>
<comment type="caution">
    <text evidence="7">The sequence shown here is derived from an EMBL/GenBank/DDBJ whole genome shotgun (WGS) entry which is preliminary data.</text>
</comment>
<keyword evidence="3" id="KW-0464">Manganese</keyword>
<evidence type="ECO:0000256" key="3">
    <source>
        <dbReference type="ARBA" id="ARBA00023211"/>
    </source>
</evidence>
<gene>
    <name evidence="7" type="ORF">FYJ85_16070</name>
</gene>
<dbReference type="PROSITE" id="PS50991">
    <property type="entry name" value="PYR_CT"/>
    <property type="match status" value="1"/>
</dbReference>
<dbReference type="Pfam" id="PF22617">
    <property type="entry name" value="HCS_D2"/>
    <property type="match status" value="1"/>
</dbReference>
<feature type="domain" description="Pyruvate carboxyltransferase" evidence="6">
    <location>
        <begin position="11"/>
        <end position="270"/>
    </location>
</feature>
<evidence type="ECO:0000256" key="5">
    <source>
        <dbReference type="RuleBase" id="RU003523"/>
    </source>
</evidence>
<dbReference type="Gene3D" id="3.20.20.70">
    <property type="entry name" value="Aldolase class I"/>
    <property type="match status" value="1"/>
</dbReference>
<evidence type="ECO:0000256" key="2">
    <source>
        <dbReference type="ARBA" id="ARBA00022679"/>
    </source>
</evidence>
<accession>A0A844G6N4</accession>
<dbReference type="SUPFAM" id="SSF51569">
    <property type="entry name" value="Aldolase"/>
    <property type="match status" value="1"/>
</dbReference>
<keyword evidence="4" id="KW-0100">Branched-chain amino acid biosynthesis</keyword>
<dbReference type="RefSeq" id="WP_106054065.1">
    <property type="nucleotide sequence ID" value="NZ_CALXOB010000051.1"/>
</dbReference>
<dbReference type="InterPro" id="IPR036230">
    <property type="entry name" value="LeuA_allosteric_dom_sf"/>
</dbReference>
<reference evidence="7 8" key="1">
    <citation type="submission" date="2019-08" db="EMBL/GenBank/DDBJ databases">
        <title>In-depth cultivation of the pig gut microbiome towards novel bacterial diversity and tailored functional studies.</title>
        <authorList>
            <person name="Wylensek D."/>
            <person name="Hitch T.C.A."/>
            <person name="Clavel T."/>
        </authorList>
    </citation>
    <scope>NUCLEOTIDE SEQUENCE [LARGE SCALE GENOMIC DNA]</scope>
    <source>
        <strain evidence="7 8">BBE-744-WT-12</strain>
    </source>
</reference>
<dbReference type="GO" id="GO:0009098">
    <property type="term" value="P:L-leucine biosynthetic process"/>
    <property type="evidence" value="ECO:0007669"/>
    <property type="project" value="InterPro"/>
</dbReference>
<dbReference type="SUPFAM" id="SSF110921">
    <property type="entry name" value="2-isopropylmalate synthase LeuA, allosteric (dimerisation) domain"/>
    <property type="match status" value="1"/>
</dbReference>
<dbReference type="PROSITE" id="PS00815">
    <property type="entry name" value="AIPM_HOMOCIT_SYNTH_1"/>
    <property type="match status" value="1"/>
</dbReference>
<dbReference type="EMBL" id="VUNS01000020">
    <property type="protein sequence ID" value="MST98555.1"/>
    <property type="molecule type" value="Genomic_DNA"/>
</dbReference>
<dbReference type="InterPro" id="IPR013709">
    <property type="entry name" value="2-isopropylmalate_synth_dimer"/>
</dbReference>